<dbReference type="Gene3D" id="3.10.10.10">
    <property type="entry name" value="HIV Type 1 Reverse Transcriptase, subunit A, domain 1"/>
    <property type="match status" value="1"/>
</dbReference>
<keyword evidence="2" id="KW-0548">Nucleotidyltransferase</keyword>
<evidence type="ECO:0000259" key="10">
    <source>
        <dbReference type="PROSITE" id="PS50158"/>
    </source>
</evidence>
<evidence type="ECO:0000259" key="9">
    <source>
        <dbReference type="PROSITE" id="PS50013"/>
    </source>
</evidence>
<dbReference type="GO" id="GO:0008270">
    <property type="term" value="F:zinc ion binding"/>
    <property type="evidence" value="ECO:0007669"/>
    <property type="project" value="UniProtKB-KW"/>
</dbReference>
<dbReference type="SUPFAM" id="SSF56672">
    <property type="entry name" value="DNA/RNA polymerases"/>
    <property type="match status" value="1"/>
</dbReference>
<dbReference type="PANTHER" id="PTHR35046">
    <property type="entry name" value="ZINC KNUCKLE (CCHC-TYPE) FAMILY PROTEIN"/>
    <property type="match status" value="1"/>
</dbReference>
<dbReference type="InterPro" id="IPR000953">
    <property type="entry name" value="Chromo/chromo_shadow_dom"/>
</dbReference>
<keyword evidence="1" id="KW-0808">Transferase</keyword>
<keyword evidence="6" id="KW-0695">RNA-directed DNA polymerase</keyword>
<dbReference type="ExpressionAtlas" id="A5C6I7">
    <property type="expression patterns" value="baseline"/>
</dbReference>
<feature type="domain" description="Reverse transcriptase" evidence="11">
    <location>
        <begin position="476"/>
        <end position="667"/>
    </location>
</feature>
<evidence type="ECO:0000256" key="4">
    <source>
        <dbReference type="ARBA" id="ARBA00022759"/>
    </source>
</evidence>
<dbReference type="CDD" id="cd01647">
    <property type="entry name" value="RT_LTR"/>
    <property type="match status" value="1"/>
</dbReference>
<dbReference type="InterPro" id="IPR043128">
    <property type="entry name" value="Rev_trsase/Diguanyl_cyclase"/>
</dbReference>
<keyword evidence="4" id="KW-0255">Endonuclease</keyword>
<evidence type="ECO:0000256" key="1">
    <source>
        <dbReference type="ARBA" id="ARBA00022679"/>
    </source>
</evidence>
<dbReference type="PROSITE" id="PS50013">
    <property type="entry name" value="CHROMO_2"/>
    <property type="match status" value="1"/>
</dbReference>
<dbReference type="PANTHER" id="PTHR35046:SF18">
    <property type="entry name" value="RNA-DIRECTED DNA POLYMERASE"/>
    <property type="match status" value="1"/>
</dbReference>
<protein>
    <recommendedName>
        <fullName evidence="14">Transposon Ty3-I Gag-Pol polyprotein</fullName>
    </recommendedName>
</protein>
<dbReference type="InterPro" id="IPR016197">
    <property type="entry name" value="Chromo-like_dom_sf"/>
</dbReference>
<evidence type="ECO:0000259" key="12">
    <source>
        <dbReference type="PROSITE" id="PS50994"/>
    </source>
</evidence>
<evidence type="ECO:0000259" key="11">
    <source>
        <dbReference type="PROSITE" id="PS50878"/>
    </source>
</evidence>
<dbReference type="InterPro" id="IPR041588">
    <property type="entry name" value="Integrase_H2C2"/>
</dbReference>
<dbReference type="PROSITE" id="PS50994">
    <property type="entry name" value="INTEGRASE"/>
    <property type="match status" value="1"/>
</dbReference>
<evidence type="ECO:0000256" key="7">
    <source>
        <dbReference type="PROSITE-ProRule" id="PRU00047"/>
    </source>
</evidence>
<feature type="domain" description="CCHC-type" evidence="10">
    <location>
        <begin position="427"/>
        <end position="441"/>
    </location>
</feature>
<evidence type="ECO:0000256" key="6">
    <source>
        <dbReference type="ARBA" id="ARBA00022918"/>
    </source>
</evidence>
<gene>
    <name evidence="13" type="ORF">VITISV_001642</name>
</gene>
<dbReference type="InterPro" id="IPR036397">
    <property type="entry name" value="RNaseH_sf"/>
</dbReference>
<accession>A5C6I7</accession>
<keyword evidence="7" id="KW-0479">Metal-binding</keyword>
<dbReference type="Gene3D" id="3.30.420.10">
    <property type="entry name" value="Ribonuclease H-like superfamily/Ribonuclease H"/>
    <property type="match status" value="1"/>
</dbReference>
<dbReference type="SUPFAM" id="SSF54160">
    <property type="entry name" value="Chromo domain-like"/>
    <property type="match status" value="1"/>
</dbReference>
<keyword evidence="3" id="KW-0540">Nuclease</keyword>
<feature type="domain" description="Integrase catalytic" evidence="12">
    <location>
        <begin position="846"/>
        <end position="937"/>
    </location>
</feature>
<proteinExistence type="predicted"/>
<feature type="domain" description="Chromo" evidence="9">
    <location>
        <begin position="1041"/>
        <end position="1082"/>
    </location>
</feature>
<dbReference type="EMBL" id="AM484012">
    <property type="protein sequence ID" value="CAN68706.1"/>
    <property type="molecule type" value="Genomic_DNA"/>
</dbReference>
<evidence type="ECO:0008006" key="14">
    <source>
        <dbReference type="Google" id="ProtNLM"/>
    </source>
</evidence>
<evidence type="ECO:0000256" key="5">
    <source>
        <dbReference type="ARBA" id="ARBA00022801"/>
    </source>
</evidence>
<dbReference type="InterPro" id="IPR001584">
    <property type="entry name" value="Integrase_cat-core"/>
</dbReference>
<name>A5C6I7_VITVI</name>
<dbReference type="Pfam" id="PF17917">
    <property type="entry name" value="RT_RNaseH"/>
    <property type="match status" value="1"/>
</dbReference>
<keyword evidence="7" id="KW-0862">Zinc</keyword>
<reference evidence="13" key="1">
    <citation type="journal article" date="2007" name="PLoS ONE">
        <title>The first genome sequence of an elite grapevine cultivar (Pinot noir Vitis vinifera L.): coping with a highly heterozygous genome.</title>
        <authorList>
            <person name="Velasco R."/>
            <person name="Zharkikh A."/>
            <person name="Troggio M."/>
            <person name="Cartwright D.A."/>
            <person name="Cestaro A."/>
            <person name="Pruss D."/>
            <person name="Pindo M."/>
            <person name="FitzGerald L.M."/>
            <person name="Vezzulli S."/>
            <person name="Reid J."/>
            <person name="Malacarne G."/>
            <person name="Iliev D."/>
            <person name="Coppola G."/>
            <person name="Wardell B."/>
            <person name="Micheletti D."/>
            <person name="Macalma T."/>
            <person name="Facci M."/>
            <person name="Mitchell J.T."/>
            <person name="Perazzolli M."/>
            <person name="Eldredge G."/>
            <person name="Gatto P."/>
            <person name="Oyzerski R."/>
            <person name="Moretto M."/>
            <person name="Gutin N."/>
            <person name="Stefanini M."/>
            <person name="Chen Y."/>
            <person name="Segala C."/>
            <person name="Davenport C."/>
            <person name="Dematte L."/>
            <person name="Mraz A."/>
            <person name="Battilana J."/>
            <person name="Stormo K."/>
            <person name="Costa F."/>
            <person name="Tao Q."/>
            <person name="Si-Ammour A."/>
            <person name="Harkins T."/>
            <person name="Lackey A."/>
            <person name="Perbost C."/>
            <person name="Taillon B."/>
            <person name="Stella A."/>
            <person name="Solovyev V."/>
            <person name="Fawcett J.A."/>
            <person name="Sterck L."/>
            <person name="Vandepoele K."/>
            <person name="Grando S.M."/>
            <person name="Toppo S."/>
            <person name="Moser C."/>
            <person name="Lanchbury J."/>
            <person name="Bogden R."/>
            <person name="Skolnick M."/>
            <person name="Sgaramella V."/>
            <person name="Bhatnagar S.K."/>
            <person name="Fontana P."/>
            <person name="Gutin A."/>
            <person name="Van de Peer Y."/>
            <person name="Salamini F."/>
            <person name="Viola R."/>
        </authorList>
    </citation>
    <scope>NUCLEOTIDE SEQUENCE</scope>
</reference>
<dbReference type="AlphaFoldDB" id="A5C6I7"/>
<dbReference type="SMART" id="SM00343">
    <property type="entry name" value="ZnF_C2HC"/>
    <property type="match status" value="1"/>
</dbReference>
<evidence type="ECO:0000256" key="2">
    <source>
        <dbReference type="ARBA" id="ARBA00022695"/>
    </source>
</evidence>
<dbReference type="Gene3D" id="1.10.340.70">
    <property type="match status" value="1"/>
</dbReference>
<dbReference type="FunFam" id="1.10.340.70:FF:000001">
    <property type="entry name" value="Retrovirus-related Pol polyprotein from transposon gypsy-like Protein"/>
    <property type="match status" value="1"/>
</dbReference>
<dbReference type="GO" id="GO:0015074">
    <property type="term" value="P:DNA integration"/>
    <property type="evidence" value="ECO:0007669"/>
    <property type="project" value="InterPro"/>
</dbReference>
<dbReference type="Pfam" id="PF00078">
    <property type="entry name" value="RVT_1"/>
    <property type="match status" value="1"/>
</dbReference>
<sequence>MRDNIFTSDLRVSVGTTVKFNGRNYTLWSQVFVLSWVHKVVTIILADKMLDPKDSEYAAWCQYDGLVKTWMLNSLEPEIAASVGLTSTAKKMWDDIKEMFSNDGNNSRIFSLFQQLVDNKEGERSLPEFFAAYRGIINELRELLPLSTDLDSEVSRGKPICMCILPWLHVAVCVTLERAKIMMGYVSFVVNEGTLWIDVGISMVSPIGLPKVLSCPISNIPKVANVTLAFNGSTSFSTVPKDVIQISKEEYDAITIRLKEISATQQSHQDAIIQLNSKLDEIMKLLEKSQEKRPIEEEIASHQFRQSPSQSREEQDNFMMGTQRRARLFELDDDVTKKVHLEVAEFYGKLNPTTFLDWIISMEDYFDWYAMLENRKVRFVKAKLKGATRLWCHNIKNQTSNVAHKNGNKGKTSMSIGSRKVDVTPLCFKCGGLGHYAVVCPTKGLHFCVEEPKSELESYPKEENTYNEDEVSEECDYYDCMMEGHSLVVRPLLAVPKKDGSWRMCVDSRAINKITIKYRFPIPRLDDMLDMMVGSVIFSKIDLRSGYHQIRIRPGDEWKTSFKTKDGLYEWLVMPFGLTNAPSTFMRVMMQVLKPFIGRFVVVYFDDILIYSRSCEDHEEHLKQVANKVFEEIKSKMLNPFILHLPDFEKVFEVAYDASHVGIGAVLSQEGHPVTFFSEKLNGAKKKYSTYDLEFNAVHCAGIENKVVDALSRKTLLLVNMSATTIGFEELKHCYDNDVDFGDVYSSLLSGSKATHIDFQILEGYLFYKNRLCLPRTSLRDHVIWELHGGGMGGHFGRDKTIALVGDHFFWPSLKKDVWKVIKQCRACQVGKGSKQNIGLYTSLPIPSKPWEDLSMDFVLGLPRTQQGFHSIFVVVDRFSKMTHFIPCKKALNVSYVSTLFFKEVVRLHGLPQSIVSDRDVKFMSYFLKTLWAKLEVVNRNLGNLLRCIVRDQLKNWDNVLSQVEFAFNSSTNRTTGYSPFEVAYGLKPKQPIDLIPLPTSVRTSQDSDAFAHHLYIYHGYHNDASEKLDLQLPPTLSPRPEIEYVFDDQLVSTRQDGYQIFLVKWRGKPHSKNTWITTTDF</sequence>
<dbReference type="PROSITE" id="PS50158">
    <property type="entry name" value="ZF_CCHC"/>
    <property type="match status" value="1"/>
</dbReference>
<dbReference type="InterPro" id="IPR012337">
    <property type="entry name" value="RNaseH-like_sf"/>
</dbReference>
<keyword evidence="5" id="KW-0378">Hydrolase</keyword>
<dbReference type="InterPro" id="IPR001878">
    <property type="entry name" value="Znf_CCHC"/>
</dbReference>
<evidence type="ECO:0000256" key="8">
    <source>
        <dbReference type="SAM" id="MobiDB-lite"/>
    </source>
</evidence>
<dbReference type="SUPFAM" id="SSF53098">
    <property type="entry name" value="Ribonuclease H-like"/>
    <property type="match status" value="1"/>
</dbReference>
<evidence type="ECO:0000313" key="13">
    <source>
        <dbReference type="EMBL" id="CAN68706.1"/>
    </source>
</evidence>
<dbReference type="InterPro" id="IPR000477">
    <property type="entry name" value="RT_dom"/>
</dbReference>
<dbReference type="Pfam" id="PF17921">
    <property type="entry name" value="Integrase_H2C2"/>
    <property type="match status" value="1"/>
</dbReference>
<keyword evidence="7" id="KW-0863">Zinc-finger</keyword>
<dbReference type="GO" id="GO:0003676">
    <property type="term" value="F:nucleic acid binding"/>
    <property type="evidence" value="ECO:0007669"/>
    <property type="project" value="InterPro"/>
</dbReference>
<dbReference type="Gene3D" id="3.30.70.270">
    <property type="match status" value="1"/>
</dbReference>
<dbReference type="InterPro" id="IPR041373">
    <property type="entry name" value="RT_RNaseH"/>
</dbReference>
<evidence type="ECO:0000256" key="3">
    <source>
        <dbReference type="ARBA" id="ARBA00022722"/>
    </source>
</evidence>
<dbReference type="PROSITE" id="PS50878">
    <property type="entry name" value="RT_POL"/>
    <property type="match status" value="1"/>
</dbReference>
<feature type="region of interest" description="Disordered" evidence="8">
    <location>
        <begin position="296"/>
        <end position="315"/>
    </location>
</feature>
<organism evidence="13">
    <name type="scientific">Vitis vinifera</name>
    <name type="common">Grape</name>
    <dbReference type="NCBI Taxonomy" id="29760"/>
    <lineage>
        <taxon>Eukaryota</taxon>
        <taxon>Viridiplantae</taxon>
        <taxon>Streptophyta</taxon>
        <taxon>Embryophyta</taxon>
        <taxon>Tracheophyta</taxon>
        <taxon>Spermatophyta</taxon>
        <taxon>Magnoliopsida</taxon>
        <taxon>eudicotyledons</taxon>
        <taxon>Gunneridae</taxon>
        <taxon>Pentapetalae</taxon>
        <taxon>rosids</taxon>
        <taxon>Vitales</taxon>
        <taxon>Vitaceae</taxon>
        <taxon>Viteae</taxon>
        <taxon>Vitis</taxon>
    </lineage>
</organism>
<dbReference type="InterPro" id="IPR043502">
    <property type="entry name" value="DNA/RNA_pol_sf"/>
</dbReference>